<organism evidence="1 2">
    <name type="scientific">Dallia pectoralis</name>
    <name type="common">Alaska blackfish</name>
    <dbReference type="NCBI Taxonomy" id="75939"/>
    <lineage>
        <taxon>Eukaryota</taxon>
        <taxon>Metazoa</taxon>
        <taxon>Chordata</taxon>
        <taxon>Craniata</taxon>
        <taxon>Vertebrata</taxon>
        <taxon>Euteleostomi</taxon>
        <taxon>Actinopterygii</taxon>
        <taxon>Neopterygii</taxon>
        <taxon>Teleostei</taxon>
        <taxon>Protacanthopterygii</taxon>
        <taxon>Esociformes</taxon>
        <taxon>Umbridae</taxon>
        <taxon>Dallia</taxon>
    </lineage>
</organism>
<accession>A0ACC2F3Q1</accession>
<dbReference type="EMBL" id="CM055762">
    <property type="protein sequence ID" value="KAJ7985845.1"/>
    <property type="molecule type" value="Genomic_DNA"/>
</dbReference>
<dbReference type="Proteomes" id="UP001157502">
    <property type="component" value="Chromosome 35"/>
</dbReference>
<proteinExistence type="predicted"/>
<keyword evidence="2" id="KW-1185">Reference proteome</keyword>
<sequence length="90" mass="9930">MTTIHQLSWTEICGHSIVFGSAQDAQVSASPKFPTGPQEEREVERAEVAAVPRRLAQGDLWRLKTNEAVAVPPCFFCKINSAAYGGMFYE</sequence>
<evidence type="ECO:0000313" key="1">
    <source>
        <dbReference type="EMBL" id="KAJ7985845.1"/>
    </source>
</evidence>
<comment type="caution">
    <text evidence="1">The sequence shown here is derived from an EMBL/GenBank/DDBJ whole genome shotgun (WGS) entry which is preliminary data.</text>
</comment>
<gene>
    <name evidence="1" type="ORF">DPEC_G00344700</name>
</gene>
<evidence type="ECO:0000313" key="2">
    <source>
        <dbReference type="Proteomes" id="UP001157502"/>
    </source>
</evidence>
<name>A0ACC2F3Q1_DALPE</name>
<reference evidence="1" key="1">
    <citation type="submission" date="2021-05" db="EMBL/GenBank/DDBJ databases">
        <authorList>
            <person name="Pan Q."/>
            <person name="Jouanno E."/>
            <person name="Zahm M."/>
            <person name="Klopp C."/>
            <person name="Cabau C."/>
            <person name="Louis A."/>
            <person name="Berthelot C."/>
            <person name="Parey E."/>
            <person name="Roest Crollius H."/>
            <person name="Montfort J."/>
            <person name="Robinson-Rechavi M."/>
            <person name="Bouchez O."/>
            <person name="Lampietro C."/>
            <person name="Lopez Roques C."/>
            <person name="Donnadieu C."/>
            <person name="Postlethwait J."/>
            <person name="Bobe J."/>
            <person name="Dillon D."/>
            <person name="Chandos A."/>
            <person name="von Hippel F."/>
            <person name="Guiguen Y."/>
        </authorList>
    </citation>
    <scope>NUCLEOTIDE SEQUENCE</scope>
    <source>
        <strain evidence="1">YG-Jan2019</strain>
    </source>
</reference>
<protein>
    <submittedName>
        <fullName evidence="1">Uncharacterized protein</fullName>
    </submittedName>
</protein>